<keyword evidence="6 12" id="KW-0686">Riboflavin biosynthesis</keyword>
<dbReference type="SUPFAM" id="SSF53927">
    <property type="entry name" value="Cytidine deaminase-like"/>
    <property type="match status" value="1"/>
</dbReference>
<comment type="pathway">
    <text evidence="2 12">Cofactor biosynthesis; riboflavin biosynthesis; 5-amino-6-(D-ribitylamino)uracil from GTP: step 2/4.</text>
</comment>
<keyword evidence="9 12" id="KW-0521">NADP</keyword>
<evidence type="ECO:0000256" key="9">
    <source>
        <dbReference type="ARBA" id="ARBA00022857"/>
    </source>
</evidence>
<dbReference type="Proteomes" id="UP001205603">
    <property type="component" value="Unassembled WGS sequence"/>
</dbReference>
<dbReference type="SUPFAM" id="SSF53597">
    <property type="entry name" value="Dihydrofolate reductase-like"/>
    <property type="match status" value="1"/>
</dbReference>
<evidence type="ECO:0000256" key="6">
    <source>
        <dbReference type="ARBA" id="ARBA00022619"/>
    </source>
</evidence>
<dbReference type="EMBL" id="JANDHW010000021">
    <property type="protein sequence ID" value="MCP9613075.1"/>
    <property type="molecule type" value="Genomic_DNA"/>
</dbReference>
<reference evidence="14 15" key="1">
    <citation type="submission" date="2022-07" db="EMBL/GenBank/DDBJ databases">
        <title>Fecal culturing of patients with breast cancer.</title>
        <authorList>
            <person name="Teng N.M.Y."/>
            <person name="Kiu R."/>
            <person name="Evans R."/>
            <person name="Baker D.J."/>
            <person name="Zenner C."/>
            <person name="Robinson S.D."/>
            <person name="Hall L.J."/>
        </authorList>
    </citation>
    <scope>NUCLEOTIDE SEQUENCE [LARGE SCALE GENOMIC DNA]</scope>
    <source>
        <strain evidence="14 15">LH1063</strain>
    </source>
</reference>
<comment type="similarity">
    <text evidence="5 12">In the C-terminal section; belongs to the HTP reductase family.</text>
</comment>
<dbReference type="Pfam" id="PF01872">
    <property type="entry name" value="RibD_C"/>
    <property type="match status" value="1"/>
</dbReference>
<dbReference type="RefSeq" id="WP_255028464.1">
    <property type="nucleotide sequence ID" value="NZ_JANDHW010000021.1"/>
</dbReference>
<dbReference type="PANTHER" id="PTHR38011:SF7">
    <property type="entry name" value="2,5-DIAMINO-6-RIBOSYLAMINO-4(3H)-PYRIMIDINONE 5'-PHOSPHATE REDUCTASE"/>
    <property type="match status" value="1"/>
</dbReference>
<evidence type="ECO:0000256" key="1">
    <source>
        <dbReference type="ARBA" id="ARBA00002151"/>
    </source>
</evidence>
<evidence type="ECO:0000256" key="5">
    <source>
        <dbReference type="ARBA" id="ARBA00007417"/>
    </source>
</evidence>
<dbReference type="PROSITE" id="PS51747">
    <property type="entry name" value="CYT_DCMP_DEAMINASES_2"/>
    <property type="match status" value="1"/>
</dbReference>
<evidence type="ECO:0000256" key="11">
    <source>
        <dbReference type="ARBA" id="ARBA00023268"/>
    </source>
</evidence>
<comment type="function">
    <text evidence="1 12">Converts 2,5-diamino-6-(ribosylamino)-4(3h)-pyrimidinone 5'-phosphate into 5-amino-6-(ribosylamino)-2,4(1h,3h)-pyrimidinedione 5'-phosphate.</text>
</comment>
<dbReference type="PIRSF" id="PIRSF006769">
    <property type="entry name" value="RibD"/>
    <property type="match status" value="1"/>
</dbReference>
<evidence type="ECO:0000256" key="3">
    <source>
        <dbReference type="ARBA" id="ARBA00004910"/>
    </source>
</evidence>
<comment type="cofactor">
    <cofactor evidence="12">
        <name>Zn(2+)</name>
        <dbReference type="ChEBI" id="CHEBI:29105"/>
    </cofactor>
    <text evidence="12">Binds 1 zinc ion.</text>
</comment>
<dbReference type="Gene3D" id="3.40.430.10">
    <property type="entry name" value="Dihydrofolate Reductase, subunit A"/>
    <property type="match status" value="1"/>
</dbReference>
<dbReference type="InterPro" id="IPR002734">
    <property type="entry name" value="RibDG_C"/>
</dbReference>
<evidence type="ECO:0000256" key="4">
    <source>
        <dbReference type="ARBA" id="ARBA00005259"/>
    </source>
</evidence>
<evidence type="ECO:0000256" key="8">
    <source>
        <dbReference type="ARBA" id="ARBA00022833"/>
    </source>
</evidence>
<comment type="pathway">
    <text evidence="3 12">Cofactor biosynthesis; riboflavin biosynthesis; 5-amino-6-(D-ribitylamino)uracil from GTP: step 3/4.</text>
</comment>
<comment type="catalytic activity">
    <reaction evidence="12">
        <text>2,5-diamino-6-hydroxy-4-(5-phosphoribosylamino)-pyrimidine + H2O + H(+) = 5-amino-6-(5-phospho-D-ribosylamino)uracil + NH4(+)</text>
        <dbReference type="Rhea" id="RHEA:21868"/>
        <dbReference type="ChEBI" id="CHEBI:15377"/>
        <dbReference type="ChEBI" id="CHEBI:15378"/>
        <dbReference type="ChEBI" id="CHEBI:28938"/>
        <dbReference type="ChEBI" id="CHEBI:58453"/>
        <dbReference type="ChEBI" id="CHEBI:58614"/>
        <dbReference type="EC" id="3.5.4.26"/>
    </reaction>
</comment>
<keyword evidence="10 12" id="KW-0560">Oxidoreductase</keyword>
<organism evidence="14 15">
    <name type="scientific">Coprobacter tertius</name>
    <dbReference type="NCBI Taxonomy" id="2944915"/>
    <lineage>
        <taxon>Bacteria</taxon>
        <taxon>Pseudomonadati</taxon>
        <taxon>Bacteroidota</taxon>
        <taxon>Bacteroidia</taxon>
        <taxon>Bacteroidales</taxon>
        <taxon>Barnesiellaceae</taxon>
        <taxon>Coprobacter</taxon>
    </lineage>
</organism>
<comment type="caution">
    <text evidence="14">The sequence shown here is derived from an EMBL/GenBank/DDBJ whole genome shotgun (WGS) entry which is preliminary data.</text>
</comment>
<protein>
    <recommendedName>
        <fullName evidence="12">Riboflavin biosynthesis protein RibD</fullName>
    </recommendedName>
    <domain>
        <recommendedName>
            <fullName evidence="12">Diaminohydroxyphosphoribosylaminopyrimidine deaminase</fullName>
            <shortName evidence="12">DRAP deaminase</shortName>
            <ecNumber evidence="12">3.5.4.26</ecNumber>
        </recommendedName>
        <alternativeName>
            <fullName evidence="12">Riboflavin-specific deaminase</fullName>
        </alternativeName>
    </domain>
    <domain>
        <recommendedName>
            <fullName evidence="12">5-amino-6-(5-phosphoribosylamino)uracil reductase</fullName>
            <ecNumber evidence="12">1.1.1.193</ecNumber>
        </recommendedName>
        <alternativeName>
            <fullName evidence="12">HTP reductase</fullName>
        </alternativeName>
    </domain>
</protein>
<evidence type="ECO:0000313" key="14">
    <source>
        <dbReference type="EMBL" id="MCP9613075.1"/>
    </source>
</evidence>
<dbReference type="InterPro" id="IPR016193">
    <property type="entry name" value="Cytidine_deaminase-like"/>
</dbReference>
<evidence type="ECO:0000256" key="7">
    <source>
        <dbReference type="ARBA" id="ARBA00022723"/>
    </source>
</evidence>
<keyword evidence="7 12" id="KW-0479">Metal-binding</keyword>
<dbReference type="Pfam" id="PF00383">
    <property type="entry name" value="dCMP_cyt_deam_1"/>
    <property type="match status" value="1"/>
</dbReference>
<dbReference type="NCBIfam" id="TIGR00326">
    <property type="entry name" value="eubact_ribD"/>
    <property type="match status" value="1"/>
</dbReference>
<accession>A0ABT1MKD6</accession>
<name>A0ABT1MKD6_9BACT</name>
<dbReference type="InterPro" id="IPR016192">
    <property type="entry name" value="APOBEC/CMP_deaminase_Zn-bd"/>
</dbReference>
<gene>
    <name evidence="14" type="primary">ribD</name>
    <name evidence="14" type="ORF">NMU02_13330</name>
</gene>
<comment type="similarity">
    <text evidence="4 12">In the N-terminal section; belongs to the cytidine and deoxycytidylate deaminase family.</text>
</comment>
<keyword evidence="15" id="KW-1185">Reference proteome</keyword>
<evidence type="ECO:0000256" key="10">
    <source>
        <dbReference type="ARBA" id="ARBA00023002"/>
    </source>
</evidence>
<dbReference type="EC" id="1.1.1.193" evidence="12"/>
<dbReference type="InterPro" id="IPR002125">
    <property type="entry name" value="CMP_dCMP_dom"/>
</dbReference>
<dbReference type="InterPro" id="IPR004794">
    <property type="entry name" value="Eubact_RibD"/>
</dbReference>
<dbReference type="GO" id="GO:0008703">
    <property type="term" value="F:5-amino-6-(5-phosphoribosylamino)uracil reductase activity"/>
    <property type="evidence" value="ECO:0007669"/>
    <property type="project" value="UniProtKB-EC"/>
</dbReference>
<keyword evidence="12 14" id="KW-0378">Hydrolase</keyword>
<keyword evidence="8 12" id="KW-0862">Zinc</keyword>
<dbReference type="InterPro" id="IPR050765">
    <property type="entry name" value="Riboflavin_Biosynth_HTPR"/>
</dbReference>
<proteinExistence type="inferred from homology"/>
<dbReference type="GO" id="GO:0008835">
    <property type="term" value="F:diaminohydroxyphosphoribosylaminopyrimidine deaminase activity"/>
    <property type="evidence" value="ECO:0007669"/>
    <property type="project" value="UniProtKB-EC"/>
</dbReference>
<dbReference type="PANTHER" id="PTHR38011">
    <property type="entry name" value="DIHYDROFOLATE REDUCTASE FAMILY PROTEIN (AFU_ORTHOLOGUE AFUA_8G06820)"/>
    <property type="match status" value="1"/>
</dbReference>
<keyword evidence="11" id="KW-0511">Multifunctional enzyme</keyword>
<evidence type="ECO:0000256" key="2">
    <source>
        <dbReference type="ARBA" id="ARBA00004882"/>
    </source>
</evidence>
<dbReference type="EC" id="3.5.4.26" evidence="12"/>
<dbReference type="PROSITE" id="PS00903">
    <property type="entry name" value="CYT_DCMP_DEAMINASES_1"/>
    <property type="match status" value="1"/>
</dbReference>
<dbReference type="CDD" id="cd01284">
    <property type="entry name" value="Riboflavin_deaminase-reductase"/>
    <property type="match status" value="1"/>
</dbReference>
<sequence length="354" mass="39465">MEQSDTVDNIYMRRCLQLAALGNGHVSPNPMVGAVIVYKGEIIGEGYHRKCGEAHAEVNAINSVKDKSLLKDSVIYVSLEPCSHYGKTPPCSKLIIDVGIPYVVVGILDPFPEVAGRGIKMLRDAGIKVKVGVLENECRALNKRFITSQLFRRPYVILKWAQSADSYIDRIRSESEQAAVFSDAVTSALVHKLRAENDAILVGTRTALLDNPTLTVRKWTGKNPLRVVIDRRGILPETLQLFTGGNPTLVFSECKKRVNYKNDIVKIKCGDFSIQRILSELNRMKIQSLIVEGGNIMLNAFIESGLWDECHIEIAPDMLGEGVPAPEFPGVLRYIRSYGNKKIFIFINPDNDFF</sequence>
<feature type="domain" description="CMP/dCMP-type deaminase" evidence="13">
    <location>
        <begin position="6"/>
        <end position="130"/>
    </location>
</feature>
<dbReference type="Gene3D" id="3.40.140.10">
    <property type="entry name" value="Cytidine Deaminase, domain 2"/>
    <property type="match status" value="1"/>
</dbReference>
<evidence type="ECO:0000256" key="12">
    <source>
        <dbReference type="PIRNR" id="PIRNR006769"/>
    </source>
</evidence>
<dbReference type="InterPro" id="IPR024072">
    <property type="entry name" value="DHFR-like_dom_sf"/>
</dbReference>
<evidence type="ECO:0000313" key="15">
    <source>
        <dbReference type="Proteomes" id="UP001205603"/>
    </source>
</evidence>
<evidence type="ECO:0000259" key="13">
    <source>
        <dbReference type="PROSITE" id="PS51747"/>
    </source>
</evidence>
<comment type="catalytic activity">
    <reaction evidence="12">
        <text>5-amino-6-(5-phospho-D-ribitylamino)uracil + NADP(+) = 5-amino-6-(5-phospho-D-ribosylamino)uracil + NADPH + H(+)</text>
        <dbReference type="Rhea" id="RHEA:17845"/>
        <dbReference type="ChEBI" id="CHEBI:15378"/>
        <dbReference type="ChEBI" id="CHEBI:57783"/>
        <dbReference type="ChEBI" id="CHEBI:58349"/>
        <dbReference type="ChEBI" id="CHEBI:58421"/>
        <dbReference type="ChEBI" id="CHEBI:58453"/>
        <dbReference type="EC" id="1.1.1.193"/>
    </reaction>
</comment>